<name>A0A7S2U7S6_9STRA</name>
<reference evidence="2" key="1">
    <citation type="submission" date="2021-01" db="EMBL/GenBank/DDBJ databases">
        <authorList>
            <person name="Corre E."/>
            <person name="Pelletier E."/>
            <person name="Niang G."/>
            <person name="Scheremetjew M."/>
            <person name="Finn R."/>
            <person name="Kale V."/>
            <person name="Holt S."/>
            <person name="Cochrane G."/>
            <person name="Meng A."/>
            <person name="Brown T."/>
            <person name="Cohen L."/>
        </authorList>
    </citation>
    <scope>NUCLEOTIDE SEQUENCE</scope>
    <source>
        <strain evidence="2">CCMP2084</strain>
    </source>
</reference>
<organism evidence="2">
    <name type="scientific">Attheya septentrionalis</name>
    <dbReference type="NCBI Taxonomy" id="420275"/>
    <lineage>
        <taxon>Eukaryota</taxon>
        <taxon>Sar</taxon>
        <taxon>Stramenopiles</taxon>
        <taxon>Ochrophyta</taxon>
        <taxon>Bacillariophyta</taxon>
        <taxon>Coscinodiscophyceae</taxon>
        <taxon>Chaetocerotophycidae</taxon>
        <taxon>Chaetocerotales</taxon>
        <taxon>Attheyaceae</taxon>
        <taxon>Attheya</taxon>
    </lineage>
</organism>
<accession>A0A7S2U7S6</accession>
<feature type="compositionally biased region" description="Low complexity" evidence="1">
    <location>
        <begin position="129"/>
        <end position="139"/>
    </location>
</feature>
<feature type="region of interest" description="Disordered" evidence="1">
    <location>
        <begin position="80"/>
        <end position="345"/>
    </location>
</feature>
<feature type="compositionally biased region" description="Low complexity" evidence="1">
    <location>
        <begin position="292"/>
        <end position="302"/>
    </location>
</feature>
<feature type="compositionally biased region" description="Basic and acidic residues" evidence="1">
    <location>
        <begin position="93"/>
        <end position="105"/>
    </location>
</feature>
<sequence length="487" mass="52937">MVYLQRAPRHDKGRSNEHPLKRDPLHEKGLGHRRSSSLNNLKTLFRSPIIKQSHNSRRSSEALSEEIGLAVDQHGNSKAIRTKVYGRSPSVDSDTRNASDDEHRASQTTQPTTPTPSSPRDHARRNSLDSHSVVSSLSADESKGVLEGLQIENKEDQAPPPPVADVSIPSWGADDSESTDSFIDRRHSSSGSGRSIGTGSRSGKSSPSRKFSQNSSRGPIFRTSISPPVVLPTEKKSDKRLGLIFPKKPSFDGHLTSYGPSPRPTSSAGAMPSVRLPKPSLNRNRSSPADLSTTISSTGSSSAPQQHRTRDTHGKSSRGYPPLHHPHGGSHRSILSGSSGFSPHHAISEIGHAMNHPGDSISPCSSFCSPKPDSVLLGNRPQRSMRSRPNVSSQISVGSMVGVSALNEESFDEPGPSLTESEMEFNGENRDFWGDYNFGKKNAVKEEFKYVVQKYAAPFKKMPLPRQRTNSEDSTKVVLKRASGLLT</sequence>
<protein>
    <submittedName>
        <fullName evidence="2">Uncharacterized protein</fullName>
    </submittedName>
</protein>
<feature type="compositionally biased region" description="Polar residues" evidence="1">
    <location>
        <begin position="281"/>
        <end position="291"/>
    </location>
</feature>
<feature type="compositionally biased region" description="Polar residues" evidence="1">
    <location>
        <begin position="381"/>
        <end position="395"/>
    </location>
</feature>
<proteinExistence type="predicted"/>
<evidence type="ECO:0000256" key="1">
    <source>
        <dbReference type="SAM" id="MobiDB-lite"/>
    </source>
</evidence>
<dbReference type="EMBL" id="HBHQ01001877">
    <property type="protein sequence ID" value="CAD9809358.1"/>
    <property type="molecule type" value="Transcribed_RNA"/>
</dbReference>
<feature type="compositionally biased region" description="Low complexity" evidence="1">
    <location>
        <begin position="189"/>
        <end position="212"/>
    </location>
</feature>
<feature type="region of interest" description="Disordered" evidence="1">
    <location>
        <begin position="375"/>
        <end position="395"/>
    </location>
</feature>
<gene>
    <name evidence="2" type="ORF">ASEP1449_LOCUS1181</name>
</gene>
<dbReference type="AlphaFoldDB" id="A0A7S2U7S6"/>
<feature type="region of interest" description="Disordered" evidence="1">
    <location>
        <begin position="1"/>
        <end position="63"/>
    </location>
</feature>
<feature type="compositionally biased region" description="Basic and acidic residues" evidence="1">
    <location>
        <begin position="8"/>
        <end position="30"/>
    </location>
</feature>
<evidence type="ECO:0000313" key="2">
    <source>
        <dbReference type="EMBL" id="CAD9809358.1"/>
    </source>
</evidence>
<feature type="compositionally biased region" description="Basic and acidic residues" evidence="1">
    <location>
        <begin position="119"/>
        <end position="128"/>
    </location>
</feature>